<keyword evidence="4" id="KW-1185">Reference proteome</keyword>
<dbReference type="RefSeq" id="WP_255311422.1">
    <property type="nucleotide sequence ID" value="NZ_JAFBBL010000001.1"/>
</dbReference>
<keyword evidence="1" id="KW-0812">Transmembrane</keyword>
<gene>
    <name evidence="3" type="ORF">NCTC10994_03085</name>
</gene>
<protein>
    <submittedName>
        <fullName evidence="3">Hypothetical membrane protein</fullName>
    </submittedName>
</protein>
<evidence type="ECO:0000313" key="3">
    <source>
        <dbReference type="EMBL" id="SQI35741.1"/>
    </source>
</evidence>
<feature type="transmembrane region" description="Helical" evidence="1">
    <location>
        <begin position="38"/>
        <end position="63"/>
    </location>
</feature>
<dbReference type="EMBL" id="LS483468">
    <property type="protein sequence ID" value="SQI35741.1"/>
    <property type="molecule type" value="Genomic_DNA"/>
</dbReference>
<dbReference type="STRING" id="1219011.GCA_001895045_03646"/>
<feature type="domain" description="Inner membrane protein YgaP-like transmembrane" evidence="2">
    <location>
        <begin position="11"/>
        <end position="65"/>
    </location>
</feature>
<organism evidence="3 4">
    <name type="scientific">Rhodococcus coprophilus</name>
    <dbReference type="NCBI Taxonomy" id="38310"/>
    <lineage>
        <taxon>Bacteria</taxon>
        <taxon>Bacillati</taxon>
        <taxon>Actinomycetota</taxon>
        <taxon>Actinomycetes</taxon>
        <taxon>Mycobacteriales</taxon>
        <taxon>Nocardiaceae</taxon>
        <taxon>Rhodococcus</taxon>
    </lineage>
</organism>
<name>A0A2X4U9X3_9NOCA</name>
<accession>A0A2X4U9X3</accession>
<dbReference type="Pfam" id="PF11127">
    <property type="entry name" value="YgaP-like_TM"/>
    <property type="match status" value="1"/>
</dbReference>
<dbReference type="KEGG" id="rcr:NCTC10994_03085"/>
<dbReference type="InterPro" id="IPR021309">
    <property type="entry name" value="YgaP-like_TM"/>
</dbReference>
<keyword evidence="1" id="KW-0472">Membrane</keyword>
<evidence type="ECO:0000313" key="4">
    <source>
        <dbReference type="Proteomes" id="UP000249091"/>
    </source>
</evidence>
<dbReference type="Gene3D" id="6.10.140.1340">
    <property type="match status" value="1"/>
</dbReference>
<keyword evidence="1" id="KW-1133">Transmembrane helix</keyword>
<dbReference type="Proteomes" id="UP000249091">
    <property type="component" value="Chromosome 1"/>
</dbReference>
<dbReference type="AlphaFoldDB" id="A0A2X4U9X3"/>
<reference evidence="3 4" key="1">
    <citation type="submission" date="2018-06" db="EMBL/GenBank/DDBJ databases">
        <authorList>
            <consortium name="Pathogen Informatics"/>
            <person name="Doyle S."/>
        </authorList>
    </citation>
    <scope>NUCLEOTIDE SEQUENCE [LARGE SCALE GENOMIC DNA]</scope>
    <source>
        <strain evidence="3 4">NCTC10994</strain>
    </source>
</reference>
<feature type="transmembrane region" description="Helical" evidence="1">
    <location>
        <begin position="12"/>
        <end position="32"/>
    </location>
</feature>
<proteinExistence type="predicted"/>
<sequence length="84" mass="9228">MKRLPRHEGWTVERVVPLMAGVMVLLSVGLTLAFSPWWLLLTGFVGANLVFYSAAGWCPASLIMEKAGLERASCRISPATTRTH</sequence>
<evidence type="ECO:0000256" key="1">
    <source>
        <dbReference type="SAM" id="Phobius"/>
    </source>
</evidence>
<evidence type="ECO:0000259" key="2">
    <source>
        <dbReference type="Pfam" id="PF11127"/>
    </source>
</evidence>